<gene>
    <name evidence="6" type="ORF">HZH68_008438</name>
</gene>
<evidence type="ECO:0000256" key="2">
    <source>
        <dbReference type="ARBA" id="ARBA00022448"/>
    </source>
</evidence>
<evidence type="ECO:0000313" key="7">
    <source>
        <dbReference type="Proteomes" id="UP000617340"/>
    </source>
</evidence>
<evidence type="ECO:0008006" key="8">
    <source>
        <dbReference type="Google" id="ProtNLM"/>
    </source>
</evidence>
<dbReference type="PANTHER" id="PTHR10527">
    <property type="entry name" value="IMPORTIN BETA"/>
    <property type="match status" value="1"/>
</dbReference>
<evidence type="ECO:0000313" key="6">
    <source>
        <dbReference type="EMBL" id="KAF7397216.1"/>
    </source>
</evidence>
<dbReference type="GO" id="GO:0006606">
    <property type="term" value="P:protein import into nucleus"/>
    <property type="evidence" value="ECO:0007669"/>
    <property type="project" value="InterPro"/>
</dbReference>
<dbReference type="Gene3D" id="1.25.10.10">
    <property type="entry name" value="Leucine-rich Repeat Variant"/>
    <property type="match status" value="1"/>
</dbReference>
<comment type="caution">
    <text evidence="6">The sequence shown here is derived from an EMBL/GenBank/DDBJ whole genome shotgun (WGS) entry which is preliminary data.</text>
</comment>
<dbReference type="InterPro" id="IPR016024">
    <property type="entry name" value="ARM-type_fold"/>
</dbReference>
<accession>A0A834K4L5</accession>
<reference evidence="6" key="1">
    <citation type="journal article" date="2020" name="G3 (Bethesda)">
        <title>High-Quality Assemblies for Three Invasive Social Wasps from the &lt;i&gt;Vespula&lt;/i&gt; Genus.</title>
        <authorList>
            <person name="Harrop T.W.R."/>
            <person name="Guhlin J."/>
            <person name="McLaughlin G.M."/>
            <person name="Permina E."/>
            <person name="Stockwell P."/>
            <person name="Gilligan J."/>
            <person name="Le Lec M.F."/>
            <person name="Gruber M.A.M."/>
            <person name="Quinn O."/>
            <person name="Lovegrove M."/>
            <person name="Duncan E.J."/>
            <person name="Remnant E.J."/>
            <person name="Van Eeckhoven J."/>
            <person name="Graham B."/>
            <person name="Knapp R.A."/>
            <person name="Langford K.W."/>
            <person name="Kronenberg Z."/>
            <person name="Press M.O."/>
            <person name="Eacker S.M."/>
            <person name="Wilson-Rankin E.E."/>
            <person name="Purcell J."/>
            <person name="Lester P.J."/>
            <person name="Dearden P.K."/>
        </authorList>
    </citation>
    <scope>NUCLEOTIDE SEQUENCE</scope>
    <source>
        <strain evidence="6">Linc-1</strain>
    </source>
</reference>
<keyword evidence="4" id="KW-0677">Repeat</keyword>
<dbReference type="SUPFAM" id="SSF48371">
    <property type="entry name" value="ARM repeat"/>
    <property type="match status" value="1"/>
</dbReference>
<keyword evidence="7" id="KW-1185">Reference proteome</keyword>
<evidence type="ECO:0000256" key="4">
    <source>
        <dbReference type="ARBA" id="ARBA00022737"/>
    </source>
</evidence>
<keyword evidence="3" id="KW-0963">Cytoplasm</keyword>
<keyword evidence="2" id="KW-0813">Transport</keyword>
<evidence type="ECO:0000256" key="3">
    <source>
        <dbReference type="ARBA" id="ARBA00022490"/>
    </source>
</evidence>
<keyword evidence="5" id="KW-0653">Protein transport</keyword>
<dbReference type="InterPro" id="IPR011989">
    <property type="entry name" value="ARM-like"/>
</dbReference>
<dbReference type="GO" id="GO:0005737">
    <property type="term" value="C:cytoplasm"/>
    <property type="evidence" value="ECO:0007669"/>
    <property type="project" value="UniProtKB-SubCell"/>
</dbReference>
<evidence type="ECO:0000256" key="5">
    <source>
        <dbReference type="ARBA" id="ARBA00022927"/>
    </source>
</evidence>
<name>A0A834K4L5_VESGE</name>
<proteinExistence type="predicted"/>
<dbReference type="InterPro" id="IPR040122">
    <property type="entry name" value="Importin_beta"/>
</dbReference>
<comment type="subcellular location">
    <subcellularLocation>
        <location evidence="1">Cytoplasm</location>
    </subcellularLocation>
</comment>
<organism evidence="6 7">
    <name type="scientific">Vespula germanica</name>
    <name type="common">German yellow jacket</name>
    <name type="synonym">Paravespula germanica</name>
    <dbReference type="NCBI Taxonomy" id="30212"/>
    <lineage>
        <taxon>Eukaryota</taxon>
        <taxon>Metazoa</taxon>
        <taxon>Ecdysozoa</taxon>
        <taxon>Arthropoda</taxon>
        <taxon>Hexapoda</taxon>
        <taxon>Insecta</taxon>
        <taxon>Pterygota</taxon>
        <taxon>Neoptera</taxon>
        <taxon>Endopterygota</taxon>
        <taxon>Hymenoptera</taxon>
        <taxon>Apocrita</taxon>
        <taxon>Aculeata</taxon>
        <taxon>Vespoidea</taxon>
        <taxon>Vespidae</taxon>
        <taxon>Vespinae</taxon>
        <taxon>Vespula</taxon>
    </lineage>
</organism>
<dbReference type="EMBL" id="JACSDZ010000008">
    <property type="protein sequence ID" value="KAF7397216.1"/>
    <property type="molecule type" value="Genomic_DNA"/>
</dbReference>
<dbReference type="Proteomes" id="UP000617340">
    <property type="component" value="Unassembled WGS sequence"/>
</dbReference>
<evidence type="ECO:0000256" key="1">
    <source>
        <dbReference type="ARBA" id="ARBA00004496"/>
    </source>
</evidence>
<dbReference type="AlphaFoldDB" id="A0A834K4L5"/>
<sequence>MLTFFDSIKMKFVYPNLIALELGPDTSAYIPLILTQLIEIINRPNTPKTLLENTAITIGRLGYVCPHDVAPMLQQFVRQWCTSLRTIRDNEEKDSAFRGMCQMVTVNPGGVVNDFMYFCDAIASWATPRDDLKDMFQKILHGFKNQVGPENWKRFSDQFPLPLSERLHNMYGV</sequence>
<protein>
    <recommendedName>
        <fullName evidence="8">Transportin</fullName>
    </recommendedName>
</protein>